<dbReference type="InParanoid" id="D6X066"/>
<keyword evidence="2" id="KW-1185">Reference proteome</keyword>
<dbReference type="Proteomes" id="UP000007266">
    <property type="component" value="Linkage group 9"/>
</dbReference>
<reference evidence="1 2" key="1">
    <citation type="journal article" date="2008" name="Nature">
        <title>The genome of the model beetle and pest Tribolium castaneum.</title>
        <authorList>
            <consortium name="Tribolium Genome Sequencing Consortium"/>
            <person name="Richards S."/>
            <person name="Gibbs R.A."/>
            <person name="Weinstock G.M."/>
            <person name="Brown S.J."/>
            <person name="Denell R."/>
            <person name="Beeman R.W."/>
            <person name="Gibbs R."/>
            <person name="Beeman R.W."/>
            <person name="Brown S.J."/>
            <person name="Bucher G."/>
            <person name="Friedrich M."/>
            <person name="Grimmelikhuijzen C.J."/>
            <person name="Klingler M."/>
            <person name="Lorenzen M."/>
            <person name="Richards S."/>
            <person name="Roth S."/>
            <person name="Schroder R."/>
            <person name="Tautz D."/>
            <person name="Zdobnov E.M."/>
            <person name="Muzny D."/>
            <person name="Gibbs R.A."/>
            <person name="Weinstock G.M."/>
            <person name="Attaway T."/>
            <person name="Bell S."/>
            <person name="Buhay C.J."/>
            <person name="Chandrabose M.N."/>
            <person name="Chavez D."/>
            <person name="Clerk-Blankenburg K.P."/>
            <person name="Cree A."/>
            <person name="Dao M."/>
            <person name="Davis C."/>
            <person name="Chacko J."/>
            <person name="Dinh H."/>
            <person name="Dugan-Rocha S."/>
            <person name="Fowler G."/>
            <person name="Garner T.T."/>
            <person name="Garnes J."/>
            <person name="Gnirke A."/>
            <person name="Hawes A."/>
            <person name="Hernandez J."/>
            <person name="Hines S."/>
            <person name="Holder M."/>
            <person name="Hume J."/>
            <person name="Jhangiani S.N."/>
            <person name="Joshi V."/>
            <person name="Khan Z.M."/>
            <person name="Jackson L."/>
            <person name="Kovar C."/>
            <person name="Kowis A."/>
            <person name="Lee S."/>
            <person name="Lewis L.R."/>
            <person name="Margolis J."/>
            <person name="Morgan M."/>
            <person name="Nazareth L.V."/>
            <person name="Nguyen N."/>
            <person name="Okwuonu G."/>
            <person name="Parker D."/>
            <person name="Richards S."/>
            <person name="Ruiz S.J."/>
            <person name="Santibanez J."/>
            <person name="Savard J."/>
            <person name="Scherer S.E."/>
            <person name="Schneider B."/>
            <person name="Sodergren E."/>
            <person name="Tautz D."/>
            <person name="Vattahil S."/>
            <person name="Villasana D."/>
            <person name="White C.S."/>
            <person name="Wright R."/>
            <person name="Park Y."/>
            <person name="Beeman R.W."/>
            <person name="Lord J."/>
            <person name="Oppert B."/>
            <person name="Lorenzen M."/>
            <person name="Brown S."/>
            <person name="Wang L."/>
            <person name="Savard J."/>
            <person name="Tautz D."/>
            <person name="Richards S."/>
            <person name="Weinstock G."/>
            <person name="Gibbs R.A."/>
            <person name="Liu Y."/>
            <person name="Worley K."/>
            <person name="Weinstock G."/>
            <person name="Elsik C.G."/>
            <person name="Reese J.T."/>
            <person name="Elhaik E."/>
            <person name="Landan G."/>
            <person name="Graur D."/>
            <person name="Arensburger P."/>
            <person name="Atkinson P."/>
            <person name="Beeman R.W."/>
            <person name="Beidler J."/>
            <person name="Brown S.J."/>
            <person name="Demuth J.P."/>
            <person name="Drury D.W."/>
            <person name="Du Y.Z."/>
            <person name="Fujiwara H."/>
            <person name="Lorenzen M."/>
            <person name="Maselli V."/>
            <person name="Osanai M."/>
            <person name="Park Y."/>
            <person name="Robertson H.M."/>
            <person name="Tu Z."/>
            <person name="Wang J.J."/>
            <person name="Wang S."/>
            <person name="Richards S."/>
            <person name="Song H."/>
            <person name="Zhang L."/>
            <person name="Sodergren E."/>
            <person name="Werner D."/>
            <person name="Stanke M."/>
            <person name="Morgenstern B."/>
            <person name="Solovyev V."/>
            <person name="Kosarev P."/>
            <person name="Brown G."/>
            <person name="Chen H.C."/>
            <person name="Ermolaeva O."/>
            <person name="Hlavina W."/>
            <person name="Kapustin Y."/>
            <person name="Kiryutin B."/>
            <person name="Kitts P."/>
            <person name="Maglott D."/>
            <person name="Pruitt K."/>
            <person name="Sapojnikov V."/>
            <person name="Souvorov A."/>
            <person name="Mackey A.J."/>
            <person name="Waterhouse R.M."/>
            <person name="Wyder S."/>
            <person name="Zdobnov E.M."/>
            <person name="Zdobnov E.M."/>
            <person name="Wyder S."/>
            <person name="Kriventseva E.V."/>
            <person name="Kadowaki T."/>
            <person name="Bork P."/>
            <person name="Aranda M."/>
            <person name="Bao R."/>
            <person name="Beermann A."/>
            <person name="Berns N."/>
            <person name="Bolognesi R."/>
            <person name="Bonneton F."/>
            <person name="Bopp D."/>
            <person name="Brown S.J."/>
            <person name="Bucher G."/>
            <person name="Butts T."/>
            <person name="Chaumot A."/>
            <person name="Denell R.E."/>
            <person name="Ferrier D.E."/>
            <person name="Friedrich M."/>
            <person name="Gordon C.M."/>
            <person name="Jindra M."/>
            <person name="Klingler M."/>
            <person name="Lan Q."/>
            <person name="Lattorff H.M."/>
            <person name="Laudet V."/>
            <person name="von Levetsow C."/>
            <person name="Liu Z."/>
            <person name="Lutz R."/>
            <person name="Lynch J.A."/>
            <person name="da Fonseca R.N."/>
            <person name="Posnien N."/>
            <person name="Reuter R."/>
            <person name="Roth S."/>
            <person name="Savard J."/>
            <person name="Schinko J.B."/>
            <person name="Schmitt C."/>
            <person name="Schoppmeier M."/>
            <person name="Schroder R."/>
            <person name="Shippy T.D."/>
            <person name="Simonnet F."/>
            <person name="Marques-Souza H."/>
            <person name="Tautz D."/>
            <person name="Tomoyasu Y."/>
            <person name="Trauner J."/>
            <person name="Van der Zee M."/>
            <person name="Vervoort M."/>
            <person name="Wittkopp N."/>
            <person name="Wimmer E.A."/>
            <person name="Yang X."/>
            <person name="Jones A.K."/>
            <person name="Sattelle D.B."/>
            <person name="Ebert P.R."/>
            <person name="Nelson D."/>
            <person name="Scott J.G."/>
            <person name="Beeman R.W."/>
            <person name="Muthukrishnan S."/>
            <person name="Kramer K.J."/>
            <person name="Arakane Y."/>
            <person name="Beeman R.W."/>
            <person name="Zhu Q."/>
            <person name="Hogenkamp D."/>
            <person name="Dixit R."/>
            <person name="Oppert B."/>
            <person name="Jiang H."/>
            <person name="Zou Z."/>
            <person name="Marshall J."/>
            <person name="Elpidina E."/>
            <person name="Vinokurov K."/>
            <person name="Oppert C."/>
            <person name="Zou Z."/>
            <person name="Evans J."/>
            <person name="Lu Z."/>
            <person name="Zhao P."/>
            <person name="Sumathipala N."/>
            <person name="Altincicek B."/>
            <person name="Vilcinskas A."/>
            <person name="Williams M."/>
            <person name="Hultmark D."/>
            <person name="Hetru C."/>
            <person name="Jiang H."/>
            <person name="Grimmelikhuijzen C.J."/>
            <person name="Hauser F."/>
            <person name="Cazzamali G."/>
            <person name="Williamson M."/>
            <person name="Park Y."/>
            <person name="Li B."/>
            <person name="Tanaka Y."/>
            <person name="Predel R."/>
            <person name="Neupert S."/>
            <person name="Schachtner J."/>
            <person name="Verleyen P."/>
            <person name="Raible F."/>
            <person name="Bork P."/>
            <person name="Friedrich M."/>
            <person name="Walden K.K."/>
            <person name="Robertson H.M."/>
            <person name="Angeli S."/>
            <person name="Foret S."/>
            <person name="Bucher G."/>
            <person name="Schuetz S."/>
            <person name="Maleszka R."/>
            <person name="Wimmer E.A."/>
            <person name="Beeman R.W."/>
            <person name="Lorenzen M."/>
            <person name="Tomoyasu Y."/>
            <person name="Miller S.C."/>
            <person name="Grossmann D."/>
            <person name="Bucher G."/>
        </authorList>
    </citation>
    <scope>NUCLEOTIDE SEQUENCE [LARGE SCALE GENOMIC DNA]</scope>
    <source>
        <strain evidence="1 2">Georgia GA2</strain>
    </source>
</reference>
<accession>D6X066</accession>
<gene>
    <name evidence="1" type="primary">GLEAN_12255</name>
    <name evidence="1" type="ORF">TcasGA2_TC012255</name>
</gene>
<evidence type="ECO:0000313" key="2">
    <source>
        <dbReference type="Proteomes" id="UP000007266"/>
    </source>
</evidence>
<proteinExistence type="predicted"/>
<reference evidence="1 2" key="2">
    <citation type="journal article" date="2010" name="Nucleic Acids Res.">
        <title>BeetleBase in 2010: revisions to provide comprehensive genomic information for Tribolium castaneum.</title>
        <authorList>
            <person name="Kim H.S."/>
            <person name="Murphy T."/>
            <person name="Xia J."/>
            <person name="Caragea D."/>
            <person name="Park Y."/>
            <person name="Beeman R.W."/>
            <person name="Lorenzen M.D."/>
            <person name="Butcher S."/>
            <person name="Manak J.R."/>
            <person name="Brown S.J."/>
        </authorList>
    </citation>
    <scope>GENOME REANNOTATION</scope>
    <source>
        <strain evidence="1 2">Georgia GA2</strain>
    </source>
</reference>
<evidence type="ECO:0000313" key="1">
    <source>
        <dbReference type="EMBL" id="EFA10078.1"/>
    </source>
</evidence>
<dbReference type="HOGENOM" id="CLU_3016861_0_0_1"/>
<name>D6X066_TRICA</name>
<dbReference type="EMBL" id="KQ971371">
    <property type="protein sequence ID" value="EFA10078.1"/>
    <property type="molecule type" value="Genomic_DNA"/>
</dbReference>
<protein>
    <submittedName>
        <fullName evidence="1">Uncharacterized protein</fullName>
    </submittedName>
</protein>
<sequence>MCAVEALRRREALGVVDGRVNGFPEGDLAILNLNKNQQDLGTALLLRLFTSRCQDL</sequence>
<organism evidence="1 2">
    <name type="scientific">Tribolium castaneum</name>
    <name type="common">Red flour beetle</name>
    <dbReference type="NCBI Taxonomy" id="7070"/>
    <lineage>
        <taxon>Eukaryota</taxon>
        <taxon>Metazoa</taxon>
        <taxon>Ecdysozoa</taxon>
        <taxon>Arthropoda</taxon>
        <taxon>Hexapoda</taxon>
        <taxon>Insecta</taxon>
        <taxon>Pterygota</taxon>
        <taxon>Neoptera</taxon>
        <taxon>Endopterygota</taxon>
        <taxon>Coleoptera</taxon>
        <taxon>Polyphaga</taxon>
        <taxon>Cucujiformia</taxon>
        <taxon>Tenebrionidae</taxon>
        <taxon>Tenebrionidae incertae sedis</taxon>
        <taxon>Tribolium</taxon>
    </lineage>
</organism>
<dbReference type="AlphaFoldDB" id="D6X066"/>